<proteinExistence type="predicted"/>
<accession>A0AAV4MK03</accession>
<name>A0AAV4MK03_CAEEX</name>
<dbReference type="Proteomes" id="UP001054945">
    <property type="component" value="Unassembled WGS sequence"/>
</dbReference>
<dbReference type="EMBL" id="BPLR01019871">
    <property type="protein sequence ID" value="GIX72703.1"/>
    <property type="molecule type" value="Genomic_DNA"/>
</dbReference>
<organism evidence="1 2">
    <name type="scientific">Caerostris extrusa</name>
    <name type="common">Bark spider</name>
    <name type="synonym">Caerostris bankana</name>
    <dbReference type="NCBI Taxonomy" id="172846"/>
    <lineage>
        <taxon>Eukaryota</taxon>
        <taxon>Metazoa</taxon>
        <taxon>Ecdysozoa</taxon>
        <taxon>Arthropoda</taxon>
        <taxon>Chelicerata</taxon>
        <taxon>Arachnida</taxon>
        <taxon>Araneae</taxon>
        <taxon>Araneomorphae</taxon>
        <taxon>Entelegynae</taxon>
        <taxon>Araneoidea</taxon>
        <taxon>Araneidae</taxon>
        <taxon>Caerostris</taxon>
    </lineage>
</organism>
<dbReference type="AlphaFoldDB" id="A0AAV4MK03"/>
<reference evidence="1 2" key="1">
    <citation type="submission" date="2021-06" db="EMBL/GenBank/DDBJ databases">
        <title>Caerostris extrusa draft genome.</title>
        <authorList>
            <person name="Kono N."/>
            <person name="Arakawa K."/>
        </authorList>
    </citation>
    <scope>NUCLEOTIDE SEQUENCE [LARGE SCALE GENOMIC DNA]</scope>
</reference>
<keyword evidence="2" id="KW-1185">Reference proteome</keyword>
<sequence length="130" mass="15268">MQKSFHLSNPSLCNNETRLRLSVNNHQKETPILRNQIHPSCKENSHWIMRQKKKKNKWSSTGRKTNSQNKYALFFRSIGFFFPDPVFPDRIRGLITWKGINSYFGESGFDLLIPDCYRMRGENSGRTGAW</sequence>
<comment type="caution">
    <text evidence="1">The sequence shown here is derived from an EMBL/GenBank/DDBJ whole genome shotgun (WGS) entry which is preliminary data.</text>
</comment>
<gene>
    <name evidence="1" type="ORF">CEXT_137841</name>
</gene>
<evidence type="ECO:0000313" key="1">
    <source>
        <dbReference type="EMBL" id="GIX72703.1"/>
    </source>
</evidence>
<protein>
    <submittedName>
        <fullName evidence="1">Uncharacterized protein</fullName>
    </submittedName>
</protein>
<evidence type="ECO:0000313" key="2">
    <source>
        <dbReference type="Proteomes" id="UP001054945"/>
    </source>
</evidence>